<evidence type="ECO:0000259" key="8">
    <source>
        <dbReference type="PROSITE" id="PS50137"/>
    </source>
</evidence>
<dbReference type="GO" id="GO:0004525">
    <property type="term" value="F:ribonuclease III activity"/>
    <property type="evidence" value="ECO:0007669"/>
    <property type="project" value="UniProtKB-EC"/>
</dbReference>
<evidence type="ECO:0000256" key="5">
    <source>
        <dbReference type="ARBA" id="ARBA00022759"/>
    </source>
</evidence>
<dbReference type="PROSITE" id="PS50137">
    <property type="entry name" value="DS_RBD"/>
    <property type="match status" value="1"/>
</dbReference>
<keyword evidence="4" id="KW-0540">Nuclease</keyword>
<dbReference type="CDD" id="cd10845">
    <property type="entry name" value="DSRM_RNAse_III_family"/>
    <property type="match status" value="1"/>
</dbReference>
<dbReference type="InterPro" id="IPR014720">
    <property type="entry name" value="dsRBD_dom"/>
</dbReference>
<comment type="catalytic activity">
    <reaction evidence="1">
        <text>Endonucleolytic cleavage to 5'-phosphomonoester.</text>
        <dbReference type="EC" id="3.1.26.3"/>
    </reaction>
</comment>
<evidence type="ECO:0000259" key="9">
    <source>
        <dbReference type="PROSITE" id="PS50142"/>
    </source>
</evidence>
<keyword evidence="7" id="KW-0694">RNA-binding</keyword>
<reference evidence="10" key="1">
    <citation type="submission" date="2018-05" db="EMBL/GenBank/DDBJ databases">
        <authorList>
            <person name="Lanie J.A."/>
            <person name="Ng W.-L."/>
            <person name="Kazmierczak K.M."/>
            <person name="Andrzejewski T.M."/>
            <person name="Davidsen T.M."/>
            <person name="Wayne K.J."/>
            <person name="Tettelin H."/>
            <person name="Glass J.I."/>
            <person name="Rusch D."/>
            <person name="Podicherti R."/>
            <person name="Tsui H.-C.T."/>
            <person name="Winkler M.E."/>
        </authorList>
    </citation>
    <scope>NUCLEOTIDE SEQUENCE</scope>
</reference>
<dbReference type="AlphaFoldDB" id="A0A382XKJ5"/>
<evidence type="ECO:0000256" key="1">
    <source>
        <dbReference type="ARBA" id="ARBA00000109"/>
    </source>
</evidence>
<dbReference type="FunFam" id="1.10.1520.10:FF:000001">
    <property type="entry name" value="Ribonuclease 3"/>
    <property type="match status" value="1"/>
</dbReference>
<evidence type="ECO:0000313" key="10">
    <source>
        <dbReference type="EMBL" id="SVD71652.1"/>
    </source>
</evidence>
<keyword evidence="6" id="KW-0378">Hydrolase</keyword>
<dbReference type="HAMAP" id="MF_00104">
    <property type="entry name" value="RNase_III"/>
    <property type="match status" value="1"/>
</dbReference>
<dbReference type="PANTHER" id="PTHR11207">
    <property type="entry name" value="RIBONUCLEASE III"/>
    <property type="match status" value="1"/>
</dbReference>
<name>A0A382XKJ5_9ZZZZ</name>
<dbReference type="EC" id="3.1.26.3" evidence="3"/>
<dbReference type="GO" id="GO:0006364">
    <property type="term" value="P:rRNA processing"/>
    <property type="evidence" value="ECO:0007669"/>
    <property type="project" value="InterPro"/>
</dbReference>
<dbReference type="InterPro" id="IPR000999">
    <property type="entry name" value="RNase_III_dom"/>
</dbReference>
<keyword evidence="5" id="KW-0255">Endonuclease</keyword>
<dbReference type="InterPro" id="IPR036389">
    <property type="entry name" value="RNase_III_sf"/>
</dbReference>
<sequence length="222" mass="25398">MSLNLIKLEKKINIKFKDIELLNKSFIHKSYDSIDNNEKLEFLGDRVLGLIISKKLLEIYPEEKEGILDKKLASLVNKKKCFEIAKSLGLEKFILVGNSKKKIIKIENKIISDCCEALIGAIYLDQGLEIVEKFILKVWEIHLKSSVVTFVDSKTKFQEYSLKKFKVLPIYKLLDTLGPRHKPIFKVGVRLQNSKMVNATGNTKKDAEQEAATLFLKNIGKQ</sequence>
<dbReference type="EMBL" id="UINC01168562">
    <property type="protein sequence ID" value="SVD71652.1"/>
    <property type="molecule type" value="Genomic_DNA"/>
</dbReference>
<dbReference type="Pfam" id="PF00035">
    <property type="entry name" value="dsrm"/>
    <property type="match status" value="1"/>
</dbReference>
<dbReference type="Gene3D" id="1.10.1520.10">
    <property type="entry name" value="Ribonuclease III domain"/>
    <property type="match status" value="1"/>
</dbReference>
<dbReference type="Gene3D" id="3.30.160.20">
    <property type="match status" value="1"/>
</dbReference>
<dbReference type="SMART" id="SM00535">
    <property type="entry name" value="RIBOc"/>
    <property type="match status" value="1"/>
</dbReference>
<evidence type="ECO:0000256" key="2">
    <source>
        <dbReference type="ARBA" id="ARBA00010183"/>
    </source>
</evidence>
<dbReference type="SUPFAM" id="SSF54768">
    <property type="entry name" value="dsRNA-binding domain-like"/>
    <property type="match status" value="1"/>
</dbReference>
<evidence type="ECO:0000256" key="7">
    <source>
        <dbReference type="ARBA" id="ARBA00022884"/>
    </source>
</evidence>
<protein>
    <recommendedName>
        <fullName evidence="3">ribonuclease III</fullName>
        <ecNumber evidence="3">3.1.26.3</ecNumber>
    </recommendedName>
</protein>
<evidence type="ECO:0000256" key="6">
    <source>
        <dbReference type="ARBA" id="ARBA00022801"/>
    </source>
</evidence>
<dbReference type="SMART" id="SM00358">
    <property type="entry name" value="DSRM"/>
    <property type="match status" value="1"/>
</dbReference>
<proteinExistence type="inferred from homology"/>
<dbReference type="Pfam" id="PF14622">
    <property type="entry name" value="Ribonucleas_3_3"/>
    <property type="match status" value="1"/>
</dbReference>
<evidence type="ECO:0000256" key="3">
    <source>
        <dbReference type="ARBA" id="ARBA00012177"/>
    </source>
</evidence>
<dbReference type="PROSITE" id="PS50142">
    <property type="entry name" value="RNASE_3_2"/>
    <property type="match status" value="1"/>
</dbReference>
<comment type="similarity">
    <text evidence="2">Belongs to the ribonuclease III family.</text>
</comment>
<dbReference type="GO" id="GO:0003725">
    <property type="term" value="F:double-stranded RNA binding"/>
    <property type="evidence" value="ECO:0007669"/>
    <property type="project" value="TreeGrafter"/>
</dbReference>
<dbReference type="InterPro" id="IPR011907">
    <property type="entry name" value="RNase_III"/>
</dbReference>
<accession>A0A382XKJ5</accession>
<evidence type="ECO:0000256" key="4">
    <source>
        <dbReference type="ARBA" id="ARBA00022722"/>
    </source>
</evidence>
<dbReference type="PROSITE" id="PS00517">
    <property type="entry name" value="RNASE_3_1"/>
    <property type="match status" value="1"/>
</dbReference>
<organism evidence="10">
    <name type="scientific">marine metagenome</name>
    <dbReference type="NCBI Taxonomy" id="408172"/>
    <lineage>
        <taxon>unclassified sequences</taxon>
        <taxon>metagenomes</taxon>
        <taxon>ecological metagenomes</taxon>
    </lineage>
</organism>
<feature type="domain" description="RNase III" evidence="9">
    <location>
        <begin position="5"/>
        <end position="127"/>
    </location>
</feature>
<feature type="domain" description="DRBM" evidence="8">
    <location>
        <begin position="152"/>
        <end position="221"/>
    </location>
</feature>
<dbReference type="PANTHER" id="PTHR11207:SF0">
    <property type="entry name" value="RIBONUCLEASE 3"/>
    <property type="match status" value="1"/>
</dbReference>
<gene>
    <name evidence="10" type="ORF">METZ01_LOCUS424506</name>
</gene>
<dbReference type="NCBIfam" id="TIGR02191">
    <property type="entry name" value="RNaseIII"/>
    <property type="match status" value="1"/>
</dbReference>
<dbReference type="GO" id="GO:0010468">
    <property type="term" value="P:regulation of gene expression"/>
    <property type="evidence" value="ECO:0007669"/>
    <property type="project" value="TreeGrafter"/>
</dbReference>
<dbReference type="SUPFAM" id="SSF69065">
    <property type="entry name" value="RNase III domain-like"/>
    <property type="match status" value="1"/>
</dbReference>
<dbReference type="CDD" id="cd00593">
    <property type="entry name" value="RIBOc"/>
    <property type="match status" value="1"/>
</dbReference>